<evidence type="ECO:0000313" key="1">
    <source>
        <dbReference type="EMBL" id="CAG8742449.1"/>
    </source>
</evidence>
<name>A0ACA9Q9Q0_9GLOM</name>
<accession>A0ACA9Q9Q0</accession>
<keyword evidence="2" id="KW-1185">Reference proteome</keyword>
<evidence type="ECO:0000313" key="2">
    <source>
        <dbReference type="Proteomes" id="UP000789366"/>
    </source>
</evidence>
<comment type="caution">
    <text evidence="1">The sequence shown here is derived from an EMBL/GenBank/DDBJ whole genome shotgun (WGS) entry which is preliminary data.</text>
</comment>
<sequence length="193" mass="23036">MKKQLFEYILQIGNDEHMENENSGIEFLCEILTTSLKSKPHELGKAIAEIIGSADGYYYIYNKVYRSQKNQNKYSYYYNCSQSCTLAKRPRKHDDSNKQRDREYIDQFTCNGILKILLDMEINVATVDLQHNLLHKRSDRFNVTDDIKVEIQKNIHCTPANIFRQLEQQNPNLTQKQVYAWWTYFLKKEYERD</sequence>
<gene>
    <name evidence="1" type="ORF">SPELUC_LOCUS13911</name>
</gene>
<reference evidence="1" key="1">
    <citation type="submission" date="2021-06" db="EMBL/GenBank/DDBJ databases">
        <authorList>
            <person name="Kallberg Y."/>
            <person name="Tangrot J."/>
            <person name="Rosling A."/>
        </authorList>
    </citation>
    <scope>NUCLEOTIDE SEQUENCE</scope>
    <source>
        <strain evidence="1">28 12/20/2015</strain>
    </source>
</reference>
<dbReference type="EMBL" id="CAJVPW010038561">
    <property type="protein sequence ID" value="CAG8742449.1"/>
    <property type="molecule type" value="Genomic_DNA"/>
</dbReference>
<organism evidence="1 2">
    <name type="scientific">Cetraspora pellucida</name>
    <dbReference type="NCBI Taxonomy" id="1433469"/>
    <lineage>
        <taxon>Eukaryota</taxon>
        <taxon>Fungi</taxon>
        <taxon>Fungi incertae sedis</taxon>
        <taxon>Mucoromycota</taxon>
        <taxon>Glomeromycotina</taxon>
        <taxon>Glomeromycetes</taxon>
        <taxon>Diversisporales</taxon>
        <taxon>Gigasporaceae</taxon>
        <taxon>Cetraspora</taxon>
    </lineage>
</organism>
<proteinExistence type="predicted"/>
<feature type="non-terminal residue" evidence="1">
    <location>
        <position position="193"/>
    </location>
</feature>
<dbReference type="Proteomes" id="UP000789366">
    <property type="component" value="Unassembled WGS sequence"/>
</dbReference>
<protein>
    <submittedName>
        <fullName evidence="1">12731_t:CDS:1</fullName>
    </submittedName>
</protein>